<reference evidence="3" key="1">
    <citation type="submission" date="2021-02" db="EMBL/GenBank/DDBJ databases">
        <authorList>
            <person name="Nowell W R."/>
        </authorList>
    </citation>
    <scope>NUCLEOTIDE SEQUENCE</scope>
</reference>
<dbReference type="Proteomes" id="UP000677228">
    <property type="component" value="Unassembled WGS sequence"/>
</dbReference>
<evidence type="ECO:0000313" key="2">
    <source>
        <dbReference type="EMBL" id="CAF0927488.1"/>
    </source>
</evidence>
<accession>A0A8S2I044</accession>
<dbReference type="Proteomes" id="UP000682733">
    <property type="component" value="Unassembled WGS sequence"/>
</dbReference>
<proteinExistence type="predicted"/>
<organism evidence="3 4">
    <name type="scientific">Didymodactylos carnosus</name>
    <dbReference type="NCBI Taxonomy" id="1234261"/>
    <lineage>
        <taxon>Eukaryota</taxon>
        <taxon>Metazoa</taxon>
        <taxon>Spiralia</taxon>
        <taxon>Gnathifera</taxon>
        <taxon>Rotifera</taxon>
        <taxon>Eurotatoria</taxon>
        <taxon>Bdelloidea</taxon>
        <taxon>Philodinida</taxon>
        <taxon>Philodinidae</taxon>
        <taxon>Didymodactylos</taxon>
    </lineage>
</organism>
<dbReference type="Pfam" id="PF13454">
    <property type="entry name" value="NAD_binding_9"/>
    <property type="match status" value="1"/>
</dbReference>
<dbReference type="AlphaFoldDB" id="A0A8S2I044"/>
<dbReference type="InterPro" id="IPR038732">
    <property type="entry name" value="HpyO/CreE_NAD-binding"/>
</dbReference>
<evidence type="ECO:0000259" key="1">
    <source>
        <dbReference type="Pfam" id="PF13454"/>
    </source>
</evidence>
<evidence type="ECO:0000313" key="3">
    <source>
        <dbReference type="EMBL" id="CAF3704425.1"/>
    </source>
</evidence>
<feature type="domain" description="FAD-dependent urate hydroxylase HpyO/Asp monooxygenase CreE-like FAD/NAD(P)-binding" evidence="1">
    <location>
        <begin position="39"/>
        <end position="104"/>
    </location>
</feature>
<evidence type="ECO:0000313" key="4">
    <source>
        <dbReference type="Proteomes" id="UP000682733"/>
    </source>
</evidence>
<dbReference type="EMBL" id="CAJNOK010004148">
    <property type="protein sequence ID" value="CAF0927488.1"/>
    <property type="molecule type" value="Genomic_DNA"/>
</dbReference>
<dbReference type="EMBL" id="CAJOBA010004151">
    <property type="protein sequence ID" value="CAF3704425.1"/>
    <property type="molecule type" value="Genomic_DNA"/>
</dbReference>
<comment type="caution">
    <text evidence="3">The sequence shown here is derived from an EMBL/GenBank/DDBJ whole genome shotgun (WGS) entry which is preliminary data.</text>
</comment>
<gene>
    <name evidence="2" type="ORF">OVA965_LOCUS10965</name>
    <name evidence="3" type="ORF">TMI583_LOCUS10962</name>
</gene>
<protein>
    <recommendedName>
        <fullName evidence="1">FAD-dependent urate hydroxylase HpyO/Asp monooxygenase CreE-like FAD/NAD(P)-binding domain-containing protein</fullName>
    </recommendedName>
</protein>
<name>A0A8S2I044_9BILA</name>
<sequence>MPPSKKFERFLSQPDGNGKRIKLSRSNSLQHVTPCGKIAIIGVGSRGLSILERLTAIYDEQPRYYELDIYLIDPGRYHGQGVHSSEQSDNLLINTVSCQVTLGNIRSFLIFNKYLIADFYRIELTSPKSQ</sequence>